<sequence>MRHINRYPRQGMRLTLMLLPFVLLIAVWFISSAVRLEANPHDKLLPGLSQMIAAIDRMAFTPDKRSGEYLLWADTWISLSRLLTGLAISSLIGLCIGVAAGVFPMSRAALSPFMTVVSMIPPLALLPMLFIVFGLDELSKVMLIVIGITPMLARDLEHRAREIPAELFIKAQTLGANSWTVVLRVVLPQLLSRLITSLRLLLGSAWLFLISAEAISATAGLGYRIFLEYGDHVVLERINLQVKEGEFCSLVGASGCGKSTFLRLLLGQEKPTRGSITLDGEQLRAEPDRSRGVVFQRYSVFPHLNVLDNVAIGLELPASPFTGRLFGARKRHAREQAKQMLEKVGLGHSLDKYPAQLSGGMQQRLAIAQAFVMQPRVLLLDEPFGALDPGIRKDMHALLLQLWSETRMTVFMVTHDLAEGFNLGTRLLVFDKVRIDPQAPNAWGAPPSLREEQLPGGGHTSLILRKGQILRLTDIEGGANVSMMMLNPHEKSERLNLPDTLKGQHTARLTTGHCFYSDMGRVLAAIVADSCGWHDPFGGVLNAVETHHKYGAGRYQELRNGFHRNGADNLLVEMGKWDLGLEDLLMVVNFFSKVTVDEEGRFRFSAGNSRAGDFTELFAPMDVLIVLTALPHPQDPVTDYLPRPVQLSWYQADDMQAVSEAMEAEMTLIHSDRRPEDAVYRHVIPAGEPWLFEVKKGQTLRLLDLEGNQAIDTLFYNRDNPRERYDPQRTLRRQGHVYLTTGSVLYSNLGNPLLTIVSDTCGRHDTLGGACSQESNTVRYAQDKRYMHSCRDNFLCACLHDGRLHKRDIGANINFFMNVPVTPEGGLTFEDGLSAPGKYVELVAECNVMVLISNCPQLNNPCNGWNPTPAEVLVWN</sequence>
<feature type="transmembrane region" description="Helical" evidence="7">
    <location>
        <begin position="110"/>
        <end position="132"/>
    </location>
</feature>
<dbReference type="InterPro" id="IPR017792">
    <property type="entry name" value="UAAP1"/>
</dbReference>
<organism evidence="10">
    <name type="scientific">Timema californicum</name>
    <name type="common">California timema</name>
    <name type="synonym">Walking stick</name>
    <dbReference type="NCBI Taxonomy" id="61474"/>
    <lineage>
        <taxon>Eukaryota</taxon>
        <taxon>Metazoa</taxon>
        <taxon>Ecdysozoa</taxon>
        <taxon>Arthropoda</taxon>
        <taxon>Hexapoda</taxon>
        <taxon>Insecta</taxon>
        <taxon>Pterygota</taxon>
        <taxon>Neoptera</taxon>
        <taxon>Polyneoptera</taxon>
        <taxon>Phasmatodea</taxon>
        <taxon>Timematodea</taxon>
        <taxon>Timematoidea</taxon>
        <taxon>Timematidae</taxon>
        <taxon>Timema</taxon>
    </lineage>
</organism>
<dbReference type="NCBIfam" id="TIGR03425">
    <property type="entry name" value="urea_degr_2"/>
    <property type="match status" value="1"/>
</dbReference>
<dbReference type="CDD" id="cd03293">
    <property type="entry name" value="ABC_NrtD_SsuB_transporters"/>
    <property type="match status" value="1"/>
</dbReference>
<protein>
    <submittedName>
        <fullName evidence="10">(California timema) hypothetical protein</fullName>
    </submittedName>
</protein>
<keyword evidence="3" id="KW-0547">Nucleotide-binding</keyword>
<evidence type="ECO:0000256" key="5">
    <source>
        <dbReference type="ARBA" id="ARBA00022989"/>
    </source>
</evidence>
<keyword evidence="5 7" id="KW-1133">Transmembrane helix</keyword>
<dbReference type="InterPro" id="IPR035906">
    <property type="entry name" value="MetI-like_sf"/>
</dbReference>
<feature type="transmembrane region" description="Helical" evidence="7">
    <location>
        <begin position="12"/>
        <end position="30"/>
    </location>
</feature>
<dbReference type="InterPro" id="IPR017791">
    <property type="entry name" value="UAAP2"/>
</dbReference>
<dbReference type="Pfam" id="PF00005">
    <property type="entry name" value="ABC_tran"/>
    <property type="match status" value="1"/>
</dbReference>
<evidence type="ECO:0000256" key="1">
    <source>
        <dbReference type="ARBA" id="ARBA00004141"/>
    </source>
</evidence>
<accession>A0A7R9IYD4</accession>
<feature type="domain" description="ABC transmembrane type-1" evidence="9">
    <location>
        <begin position="75"/>
        <end position="252"/>
    </location>
</feature>
<dbReference type="InterPro" id="IPR000515">
    <property type="entry name" value="MetI-like"/>
</dbReference>
<dbReference type="InterPro" id="IPR017871">
    <property type="entry name" value="ABC_transporter-like_CS"/>
</dbReference>
<evidence type="ECO:0000256" key="4">
    <source>
        <dbReference type="ARBA" id="ARBA00022840"/>
    </source>
</evidence>
<dbReference type="InterPro" id="IPR018959">
    <property type="entry name" value="DUF1989"/>
</dbReference>
<evidence type="ECO:0000259" key="9">
    <source>
        <dbReference type="PROSITE" id="PS50928"/>
    </source>
</evidence>
<dbReference type="Gene3D" id="3.40.50.300">
    <property type="entry name" value="P-loop containing nucleotide triphosphate hydrolases"/>
    <property type="match status" value="1"/>
</dbReference>
<evidence type="ECO:0000259" key="8">
    <source>
        <dbReference type="PROSITE" id="PS50893"/>
    </source>
</evidence>
<evidence type="ECO:0000256" key="7">
    <source>
        <dbReference type="SAM" id="Phobius"/>
    </source>
</evidence>
<dbReference type="SMART" id="SM00382">
    <property type="entry name" value="AAA"/>
    <property type="match status" value="1"/>
</dbReference>
<evidence type="ECO:0000256" key="6">
    <source>
        <dbReference type="ARBA" id="ARBA00023136"/>
    </source>
</evidence>
<evidence type="ECO:0000313" key="10">
    <source>
        <dbReference type="EMBL" id="CAD7569031.1"/>
    </source>
</evidence>
<dbReference type="GO" id="GO:0016887">
    <property type="term" value="F:ATP hydrolysis activity"/>
    <property type="evidence" value="ECO:0007669"/>
    <property type="project" value="InterPro"/>
</dbReference>
<dbReference type="Gene3D" id="1.10.3720.10">
    <property type="entry name" value="MetI-like"/>
    <property type="match status" value="1"/>
</dbReference>
<reference evidence="10" key="1">
    <citation type="submission" date="2020-11" db="EMBL/GenBank/DDBJ databases">
        <authorList>
            <person name="Tran Van P."/>
        </authorList>
    </citation>
    <scope>NUCLEOTIDE SEQUENCE</scope>
</reference>
<dbReference type="SUPFAM" id="SSF161098">
    <property type="entry name" value="MetI-like"/>
    <property type="match status" value="1"/>
</dbReference>
<dbReference type="Pfam" id="PF09347">
    <property type="entry name" value="DUF1989"/>
    <property type="match status" value="2"/>
</dbReference>
<dbReference type="GO" id="GO:0055085">
    <property type="term" value="P:transmembrane transport"/>
    <property type="evidence" value="ECO:0007669"/>
    <property type="project" value="InterPro"/>
</dbReference>
<dbReference type="PROSITE" id="PS00211">
    <property type="entry name" value="ABC_TRANSPORTER_1"/>
    <property type="match status" value="1"/>
</dbReference>
<dbReference type="Pfam" id="PF00528">
    <property type="entry name" value="BPD_transp_1"/>
    <property type="match status" value="1"/>
</dbReference>
<dbReference type="PROSITE" id="PS50928">
    <property type="entry name" value="ABC_TM1"/>
    <property type="match status" value="1"/>
</dbReference>
<dbReference type="SUPFAM" id="SSF52540">
    <property type="entry name" value="P-loop containing nucleoside triphosphate hydrolases"/>
    <property type="match status" value="1"/>
</dbReference>
<dbReference type="CDD" id="cd06261">
    <property type="entry name" value="TM_PBP2"/>
    <property type="match status" value="1"/>
</dbReference>
<gene>
    <name evidence="10" type="ORF">TCMB3V08_LOCUS1781</name>
</gene>
<dbReference type="InterPro" id="IPR027417">
    <property type="entry name" value="P-loop_NTPase"/>
</dbReference>
<keyword evidence="2 7" id="KW-0812">Transmembrane</keyword>
<evidence type="ECO:0000256" key="3">
    <source>
        <dbReference type="ARBA" id="ARBA00022741"/>
    </source>
</evidence>
<dbReference type="PROSITE" id="PS50893">
    <property type="entry name" value="ABC_TRANSPORTER_2"/>
    <property type="match status" value="1"/>
</dbReference>
<dbReference type="InterPro" id="IPR003439">
    <property type="entry name" value="ABC_transporter-like_ATP-bd"/>
</dbReference>
<keyword evidence="4" id="KW-0067">ATP-binding</keyword>
<dbReference type="EMBL" id="OE179524">
    <property type="protein sequence ID" value="CAD7569031.1"/>
    <property type="molecule type" value="Genomic_DNA"/>
</dbReference>
<name>A0A7R9IYD4_TIMCA</name>
<comment type="subcellular location">
    <subcellularLocation>
        <location evidence="1">Membrane</location>
        <topology evidence="1">Multi-pass membrane protein</topology>
    </subcellularLocation>
</comment>
<dbReference type="AlphaFoldDB" id="A0A7R9IYD4"/>
<feature type="domain" description="ABC transporter" evidence="8">
    <location>
        <begin position="210"/>
        <end position="457"/>
    </location>
</feature>
<evidence type="ECO:0000256" key="2">
    <source>
        <dbReference type="ARBA" id="ARBA00022692"/>
    </source>
</evidence>
<dbReference type="PANTHER" id="PTHR31527">
    <property type="entry name" value="RE64534P"/>
    <property type="match status" value="1"/>
</dbReference>
<dbReference type="PANTHER" id="PTHR31527:SF0">
    <property type="entry name" value="RE64534P"/>
    <property type="match status" value="1"/>
</dbReference>
<dbReference type="InterPro" id="IPR003593">
    <property type="entry name" value="AAA+_ATPase"/>
</dbReference>
<keyword evidence="6 7" id="KW-0472">Membrane</keyword>
<dbReference type="NCBIfam" id="TIGR03424">
    <property type="entry name" value="urea_degr_1"/>
    <property type="match status" value="1"/>
</dbReference>
<feature type="transmembrane region" description="Helical" evidence="7">
    <location>
        <begin position="82"/>
        <end position="103"/>
    </location>
</feature>
<dbReference type="GO" id="GO:0016020">
    <property type="term" value="C:membrane"/>
    <property type="evidence" value="ECO:0007669"/>
    <property type="project" value="UniProtKB-SubCell"/>
</dbReference>
<proteinExistence type="predicted"/>
<dbReference type="GO" id="GO:0005524">
    <property type="term" value="F:ATP binding"/>
    <property type="evidence" value="ECO:0007669"/>
    <property type="project" value="UniProtKB-KW"/>
</dbReference>